<proteinExistence type="predicted"/>
<sequence>MVGSLWYASLFIRCVCLLSTLLRVGVVENNRSLNLKPKPATWVTTTQSAHVTRQGPWRASV</sequence>
<accession>A0AAX2HCP0</accession>
<protein>
    <recommendedName>
        <fullName evidence="4">Secreted protein</fullName>
    </recommendedName>
</protein>
<organism evidence="2 3">
    <name type="scientific">Pseudomonas lundensis</name>
    <dbReference type="NCBI Taxonomy" id="86185"/>
    <lineage>
        <taxon>Bacteria</taxon>
        <taxon>Pseudomonadati</taxon>
        <taxon>Pseudomonadota</taxon>
        <taxon>Gammaproteobacteria</taxon>
        <taxon>Pseudomonadales</taxon>
        <taxon>Pseudomonadaceae</taxon>
        <taxon>Pseudomonas</taxon>
    </lineage>
</organism>
<dbReference type="Proteomes" id="UP000219564">
    <property type="component" value="Unassembled WGS sequence"/>
</dbReference>
<gene>
    <name evidence="2" type="ORF">PLUA15_320012</name>
</gene>
<dbReference type="AlphaFoldDB" id="A0AAX2HCP0"/>
<evidence type="ECO:0008006" key="4">
    <source>
        <dbReference type="Google" id="ProtNLM"/>
    </source>
</evidence>
<dbReference type="EMBL" id="OBKZ01000026">
    <property type="protein sequence ID" value="SOB53346.1"/>
    <property type="molecule type" value="Genomic_DNA"/>
</dbReference>
<evidence type="ECO:0000313" key="2">
    <source>
        <dbReference type="EMBL" id="SOB53346.1"/>
    </source>
</evidence>
<keyword evidence="1" id="KW-0812">Transmembrane</keyword>
<feature type="transmembrane region" description="Helical" evidence="1">
    <location>
        <begin position="6"/>
        <end position="26"/>
    </location>
</feature>
<reference evidence="2 3" key="1">
    <citation type="submission" date="2017-08" db="EMBL/GenBank/DDBJ databases">
        <authorList>
            <person name="Chaillou S."/>
        </authorList>
    </citation>
    <scope>NUCLEOTIDE SEQUENCE [LARGE SCALE GENOMIC DNA]</scope>
    <source>
        <strain evidence="2 3">MFPA15A1205</strain>
    </source>
</reference>
<keyword evidence="1" id="KW-0472">Membrane</keyword>
<evidence type="ECO:0000313" key="3">
    <source>
        <dbReference type="Proteomes" id="UP000219564"/>
    </source>
</evidence>
<name>A0AAX2HCP0_9PSED</name>
<comment type="caution">
    <text evidence="2">The sequence shown here is derived from an EMBL/GenBank/DDBJ whole genome shotgun (WGS) entry which is preliminary data.</text>
</comment>
<evidence type="ECO:0000256" key="1">
    <source>
        <dbReference type="SAM" id="Phobius"/>
    </source>
</evidence>
<keyword evidence="1" id="KW-1133">Transmembrane helix</keyword>